<dbReference type="InterPro" id="IPR001245">
    <property type="entry name" value="Ser-Thr/Tyr_kinase_cat_dom"/>
</dbReference>
<dbReference type="PANTHER" id="PTHR44329">
    <property type="entry name" value="SERINE/THREONINE-PROTEIN KINASE TNNI3K-RELATED"/>
    <property type="match status" value="1"/>
</dbReference>
<keyword evidence="2" id="KW-0808">Transferase</keyword>
<evidence type="ECO:0000313" key="3">
    <source>
        <dbReference type="Proteomes" id="UP001218218"/>
    </source>
</evidence>
<dbReference type="GO" id="GO:0005524">
    <property type="term" value="F:ATP binding"/>
    <property type="evidence" value="ECO:0007669"/>
    <property type="project" value="InterPro"/>
</dbReference>
<comment type="caution">
    <text evidence="2">The sequence shown here is derived from an EMBL/GenBank/DDBJ whole genome shotgun (WGS) entry which is preliminary data.</text>
</comment>
<dbReference type="PIRSF" id="PIRSF000654">
    <property type="entry name" value="Integrin-linked_kinase"/>
    <property type="match status" value="1"/>
</dbReference>
<dbReference type="InterPro" id="IPR000719">
    <property type="entry name" value="Prot_kinase_dom"/>
</dbReference>
<proteinExistence type="predicted"/>
<feature type="non-terminal residue" evidence="2">
    <location>
        <position position="1"/>
    </location>
</feature>
<dbReference type="EMBL" id="JARIHO010000001">
    <property type="protein sequence ID" value="KAJ7369055.1"/>
    <property type="molecule type" value="Genomic_DNA"/>
</dbReference>
<dbReference type="InterPro" id="IPR008266">
    <property type="entry name" value="Tyr_kinase_AS"/>
</dbReference>
<dbReference type="GO" id="GO:0004674">
    <property type="term" value="F:protein serine/threonine kinase activity"/>
    <property type="evidence" value="ECO:0007669"/>
    <property type="project" value="TreeGrafter"/>
</dbReference>
<keyword evidence="3" id="KW-1185">Reference proteome</keyword>
<dbReference type="PROSITE" id="PS00109">
    <property type="entry name" value="PROTEIN_KINASE_TYR"/>
    <property type="match status" value="1"/>
</dbReference>
<dbReference type="InterPro" id="IPR011009">
    <property type="entry name" value="Kinase-like_dom_sf"/>
</dbReference>
<dbReference type="Proteomes" id="UP001218218">
    <property type="component" value="Unassembled WGS sequence"/>
</dbReference>
<feature type="domain" description="Protein kinase" evidence="1">
    <location>
        <begin position="20"/>
        <end position="277"/>
    </location>
</feature>
<dbReference type="Gene3D" id="1.10.510.10">
    <property type="entry name" value="Transferase(Phosphotransferase) domain 1"/>
    <property type="match status" value="1"/>
</dbReference>
<sequence length="277" mass="30920">KLAETHEQLPSSLFISGVNDHDKHPTFAGGFGDIYRASYAGRMVALKRIRMFSTDSASHRTRFQFCREALVWQGLEHHFILPLIGIDRETFPSSFCMVSPWMKHGTILKYLQDRGRGDMGRLLLEIAQGLDYLHSNNIVHGDLRGTNILISDEGSACLSDFGLATTIYDADSTTGLLASSPNHAGSIRWWAPELFQPTAFGCVRFARTRASDVYAYACVCLEVHTGNPPFSDVTQEVMVILKVIEGERPQRPAGMSEELWGLITAAWAPDFRTRPEI</sequence>
<evidence type="ECO:0000259" key="1">
    <source>
        <dbReference type="PROSITE" id="PS50011"/>
    </source>
</evidence>
<reference evidence="2" key="1">
    <citation type="submission" date="2023-03" db="EMBL/GenBank/DDBJ databases">
        <title>Massive genome expansion in bonnet fungi (Mycena s.s.) driven by repeated elements and novel gene families across ecological guilds.</title>
        <authorList>
            <consortium name="Lawrence Berkeley National Laboratory"/>
            <person name="Harder C.B."/>
            <person name="Miyauchi S."/>
            <person name="Viragh M."/>
            <person name="Kuo A."/>
            <person name="Thoen E."/>
            <person name="Andreopoulos B."/>
            <person name="Lu D."/>
            <person name="Skrede I."/>
            <person name="Drula E."/>
            <person name="Henrissat B."/>
            <person name="Morin E."/>
            <person name="Kohler A."/>
            <person name="Barry K."/>
            <person name="LaButti K."/>
            <person name="Morin E."/>
            <person name="Salamov A."/>
            <person name="Lipzen A."/>
            <person name="Mereny Z."/>
            <person name="Hegedus B."/>
            <person name="Baldrian P."/>
            <person name="Stursova M."/>
            <person name="Weitz H."/>
            <person name="Taylor A."/>
            <person name="Grigoriev I.V."/>
            <person name="Nagy L.G."/>
            <person name="Martin F."/>
            <person name="Kauserud H."/>
        </authorList>
    </citation>
    <scope>NUCLEOTIDE SEQUENCE</scope>
    <source>
        <strain evidence="2">CBHHK002</strain>
    </source>
</reference>
<gene>
    <name evidence="2" type="ORF">DFH08DRAFT_634088</name>
</gene>
<organism evidence="2 3">
    <name type="scientific">Mycena albidolilacea</name>
    <dbReference type="NCBI Taxonomy" id="1033008"/>
    <lineage>
        <taxon>Eukaryota</taxon>
        <taxon>Fungi</taxon>
        <taxon>Dikarya</taxon>
        <taxon>Basidiomycota</taxon>
        <taxon>Agaricomycotina</taxon>
        <taxon>Agaricomycetes</taxon>
        <taxon>Agaricomycetidae</taxon>
        <taxon>Agaricales</taxon>
        <taxon>Marasmiineae</taxon>
        <taxon>Mycenaceae</taxon>
        <taxon>Mycena</taxon>
    </lineage>
</organism>
<name>A0AAD7F7T6_9AGAR</name>
<accession>A0AAD7F7T6</accession>
<keyword evidence="2" id="KW-0418">Kinase</keyword>
<dbReference type="InterPro" id="IPR051681">
    <property type="entry name" value="Ser/Thr_Kinases-Pseudokinases"/>
</dbReference>
<dbReference type="Pfam" id="PF07714">
    <property type="entry name" value="PK_Tyr_Ser-Thr"/>
    <property type="match status" value="1"/>
</dbReference>
<protein>
    <submittedName>
        <fullName evidence="2">Kinase-like domain-containing protein</fullName>
    </submittedName>
</protein>
<evidence type="ECO:0000313" key="2">
    <source>
        <dbReference type="EMBL" id="KAJ7369055.1"/>
    </source>
</evidence>
<feature type="non-terminal residue" evidence="2">
    <location>
        <position position="277"/>
    </location>
</feature>
<dbReference type="SUPFAM" id="SSF56112">
    <property type="entry name" value="Protein kinase-like (PK-like)"/>
    <property type="match status" value="1"/>
</dbReference>
<dbReference type="PROSITE" id="PS50011">
    <property type="entry name" value="PROTEIN_KINASE_DOM"/>
    <property type="match status" value="1"/>
</dbReference>
<dbReference type="AlphaFoldDB" id="A0AAD7F7T6"/>